<dbReference type="EMBL" id="GG663368">
    <property type="protein sequence ID" value="EEH06774.1"/>
    <property type="molecule type" value="Genomic_DNA"/>
</dbReference>
<accession>C0NPB4</accession>
<keyword evidence="2" id="KW-1185">Reference proteome</keyword>
<dbReference type="Proteomes" id="UP000001631">
    <property type="component" value="Unassembled WGS sequence"/>
</dbReference>
<evidence type="ECO:0000313" key="1">
    <source>
        <dbReference type="EMBL" id="EEH06774.1"/>
    </source>
</evidence>
<sequence>MYGNHVTTIEAQTQIMVRNALRSQVPVPGVLGWVKDGGSHGRKPLTDYLLKPTPNSQGHSKVQIWSRNFKTSAKWISTLKHPIAFAHDEFFPRQISCYRETRSPK</sequence>
<reference evidence="1" key="1">
    <citation type="submission" date="2009-02" db="EMBL/GenBank/DDBJ databases">
        <title>The Genome Sequence of Ajellomyces capsulatus strain G186AR.</title>
        <authorList>
            <consortium name="The Broad Institute Genome Sequencing Platform"/>
            <person name="Champion M."/>
            <person name="Cuomo C."/>
            <person name="Ma L.-J."/>
            <person name="Henn M.R."/>
            <person name="Sil A."/>
            <person name="Goldman B."/>
            <person name="Young S.K."/>
            <person name="Kodira C.D."/>
            <person name="Zeng Q."/>
            <person name="Koehrsen M."/>
            <person name="Alvarado L."/>
            <person name="Berlin A."/>
            <person name="Borenstein D."/>
            <person name="Chen Z."/>
            <person name="Engels R."/>
            <person name="Freedman E."/>
            <person name="Gellesch M."/>
            <person name="Goldberg J."/>
            <person name="Griggs A."/>
            <person name="Gujja S."/>
            <person name="Heiman D."/>
            <person name="Hepburn T."/>
            <person name="Howarth C."/>
            <person name="Jen D."/>
            <person name="Larson L."/>
            <person name="Lewis B."/>
            <person name="Mehta T."/>
            <person name="Park D."/>
            <person name="Pearson M."/>
            <person name="Roberts A."/>
            <person name="Saif S."/>
            <person name="Shea T."/>
            <person name="Shenoy N."/>
            <person name="Sisk P."/>
            <person name="Stolte C."/>
            <person name="Sykes S."/>
            <person name="Walk T."/>
            <person name="White J."/>
            <person name="Yandava C."/>
            <person name="Klein B."/>
            <person name="McEwen J.G."/>
            <person name="Puccia R."/>
            <person name="Goldman G.H."/>
            <person name="Felipe M.S."/>
            <person name="Nino-Vega G."/>
            <person name="San-Blas G."/>
            <person name="Taylor J."/>
            <person name="Mendoza L."/>
            <person name="Galagan J."/>
            <person name="Nusbaum C."/>
            <person name="Birren B."/>
        </authorList>
    </citation>
    <scope>NUCLEOTIDE SEQUENCE</scope>
    <source>
        <strain evidence="1">G186AR</strain>
    </source>
</reference>
<dbReference type="AlphaFoldDB" id="C0NPB4"/>
<organism evidence="1 2">
    <name type="scientific">Ajellomyces capsulatus (strain G186AR / H82 / ATCC MYA-2454 / RMSCC 2432)</name>
    <name type="common">Darling's disease fungus</name>
    <name type="synonym">Histoplasma capsulatum</name>
    <dbReference type="NCBI Taxonomy" id="447093"/>
    <lineage>
        <taxon>Eukaryota</taxon>
        <taxon>Fungi</taxon>
        <taxon>Dikarya</taxon>
        <taxon>Ascomycota</taxon>
        <taxon>Pezizomycotina</taxon>
        <taxon>Eurotiomycetes</taxon>
        <taxon>Eurotiomycetidae</taxon>
        <taxon>Onygenales</taxon>
        <taxon>Ajellomycetaceae</taxon>
        <taxon>Histoplasma</taxon>
    </lineage>
</organism>
<dbReference type="HOGENOM" id="CLU_2235805_0_0_1"/>
<name>C0NPB4_AJECG</name>
<protein>
    <submittedName>
        <fullName evidence="1">Uncharacterized protein</fullName>
    </submittedName>
</protein>
<evidence type="ECO:0000313" key="2">
    <source>
        <dbReference type="Proteomes" id="UP000001631"/>
    </source>
</evidence>
<gene>
    <name evidence="1" type="ORF">HCBG_04994</name>
</gene>
<dbReference type="GeneID" id="69038010"/>
<dbReference type="RefSeq" id="XP_045287255.1">
    <property type="nucleotide sequence ID" value="XM_045432043.1"/>
</dbReference>
<proteinExistence type="predicted"/>
<dbReference type="InParanoid" id="C0NPB4"/>